<dbReference type="Proteomes" id="UP000078507">
    <property type="component" value="Unassembled WGS sequence"/>
</dbReference>
<dbReference type="Pfam" id="PF00296">
    <property type="entry name" value="Bac_luciferase"/>
    <property type="match status" value="1"/>
</dbReference>
<dbReference type="PANTHER" id="PTHR30137">
    <property type="entry name" value="LUCIFERASE-LIKE MONOOXYGENASE"/>
    <property type="match status" value="1"/>
</dbReference>
<evidence type="ECO:0000313" key="7">
    <source>
        <dbReference type="Proteomes" id="UP000078507"/>
    </source>
</evidence>
<dbReference type="PANTHER" id="PTHR30137:SF16">
    <property type="entry name" value="BLL0895 PROTEIN"/>
    <property type="match status" value="1"/>
</dbReference>
<organism evidence="6 7">
    <name type="scientific">Sinorhizobium saheli</name>
    <dbReference type="NCBI Taxonomy" id="36856"/>
    <lineage>
        <taxon>Bacteria</taxon>
        <taxon>Pseudomonadati</taxon>
        <taxon>Pseudomonadota</taxon>
        <taxon>Alphaproteobacteria</taxon>
        <taxon>Hyphomicrobiales</taxon>
        <taxon>Rhizobiaceae</taxon>
        <taxon>Sinorhizobium/Ensifer group</taxon>
        <taxon>Sinorhizobium</taxon>
    </lineage>
</organism>
<dbReference type="EMBL" id="LNQB01000094">
    <property type="protein sequence ID" value="OAP38105.1"/>
    <property type="molecule type" value="Genomic_DNA"/>
</dbReference>
<comment type="similarity">
    <text evidence="1">Belongs to the bacterial luciferase oxidoreductase family.</text>
</comment>
<dbReference type="Gene3D" id="3.20.20.30">
    <property type="entry name" value="Luciferase-like domain"/>
    <property type="match status" value="1"/>
</dbReference>
<keyword evidence="3" id="KW-0560">Oxidoreductase</keyword>
<dbReference type="STRING" id="36856.ATB98_13025"/>
<accession>A0A178XUA7</accession>
<proteinExistence type="inferred from homology"/>
<name>A0A178XUA7_SINSA</name>
<keyword evidence="2" id="KW-0285">Flavoprotein</keyword>
<dbReference type="SUPFAM" id="SSF51679">
    <property type="entry name" value="Bacterial luciferase-like"/>
    <property type="match status" value="1"/>
</dbReference>
<evidence type="ECO:0000256" key="4">
    <source>
        <dbReference type="ARBA" id="ARBA00023033"/>
    </source>
</evidence>
<keyword evidence="4" id="KW-0503">Monooxygenase</keyword>
<dbReference type="InterPro" id="IPR036661">
    <property type="entry name" value="Luciferase-like_sf"/>
</dbReference>
<reference evidence="6 7" key="1">
    <citation type="submission" date="2015-11" db="EMBL/GenBank/DDBJ databases">
        <title>Ensifer anhuiense sp. nov., an effective nitrogen fixation bacterium with Glycine soja.</title>
        <authorList>
            <person name="Yan H."/>
            <person name="Chen W."/>
        </authorList>
    </citation>
    <scope>NUCLEOTIDE SEQUENCE [LARGE SCALE GENOMIC DNA]</scope>
    <source>
        <strain evidence="6 7">LMG 7837</strain>
    </source>
</reference>
<evidence type="ECO:0000256" key="2">
    <source>
        <dbReference type="ARBA" id="ARBA00022630"/>
    </source>
</evidence>
<dbReference type="RefSeq" id="WP_066878351.1">
    <property type="nucleotide sequence ID" value="NZ_LNQB01000094.1"/>
</dbReference>
<dbReference type="GO" id="GO:0016705">
    <property type="term" value="F:oxidoreductase activity, acting on paired donors, with incorporation or reduction of molecular oxygen"/>
    <property type="evidence" value="ECO:0007669"/>
    <property type="project" value="InterPro"/>
</dbReference>
<dbReference type="InterPro" id="IPR011251">
    <property type="entry name" value="Luciferase-like_dom"/>
</dbReference>
<feature type="domain" description="Luciferase-like" evidence="5">
    <location>
        <begin position="1"/>
        <end position="320"/>
    </location>
</feature>
<dbReference type="AlphaFoldDB" id="A0A178XUA7"/>
<dbReference type="OrthoDB" id="7239898at2"/>
<sequence length="368" mass="41502">MDLGLFMMPLHDQRRNFTELLKQDREAVILADRLNFSEVWVGEHISCSCEPIADPLQFFASLIHATKQIKFATGVLNLPQHHPARLAGQIAQFDHLSEGRYIMGVGPGGLVTDMELFGTQDKNRAEMTTESIAIMHKIWASEAPYDIRGKYWDVVVKDTIIPSLGFGPMLKPYQKPYPELAISVMSPSSSSARQAGEQGWSIVSANFTPVANVKTHWDQYVIGCEKAGRRPDRNKWRIARSILVTDTDQEAADYLANETSSYRWYYEYIVEDMKAFKLLGVLKPSMNTLDSDITVQNCLDWMVMSGSPKTVLDKLVAFVDEVGGPFGELLMTQKDWDQPAIHKRSMELLATEVMPRLRQHCGTLQAAE</sequence>
<comment type="caution">
    <text evidence="6">The sequence shown here is derived from an EMBL/GenBank/DDBJ whole genome shotgun (WGS) entry which is preliminary data.</text>
</comment>
<dbReference type="InterPro" id="IPR050766">
    <property type="entry name" value="Bact_Lucif_Oxidored"/>
</dbReference>
<evidence type="ECO:0000313" key="6">
    <source>
        <dbReference type="EMBL" id="OAP38105.1"/>
    </source>
</evidence>
<protein>
    <recommendedName>
        <fullName evidence="5">Luciferase-like domain-containing protein</fullName>
    </recommendedName>
</protein>
<evidence type="ECO:0000256" key="1">
    <source>
        <dbReference type="ARBA" id="ARBA00010426"/>
    </source>
</evidence>
<evidence type="ECO:0000259" key="5">
    <source>
        <dbReference type="Pfam" id="PF00296"/>
    </source>
</evidence>
<keyword evidence="7" id="KW-1185">Reference proteome</keyword>
<evidence type="ECO:0000256" key="3">
    <source>
        <dbReference type="ARBA" id="ARBA00023002"/>
    </source>
</evidence>
<dbReference type="GO" id="GO:0005829">
    <property type="term" value="C:cytosol"/>
    <property type="evidence" value="ECO:0007669"/>
    <property type="project" value="TreeGrafter"/>
</dbReference>
<dbReference type="GO" id="GO:0004497">
    <property type="term" value="F:monooxygenase activity"/>
    <property type="evidence" value="ECO:0007669"/>
    <property type="project" value="UniProtKB-KW"/>
</dbReference>
<gene>
    <name evidence="6" type="ORF">ATB98_13025</name>
</gene>